<dbReference type="Pfam" id="PF25019">
    <property type="entry name" value="LRR_R13L1-DRL21"/>
    <property type="match status" value="1"/>
</dbReference>
<evidence type="ECO:0000313" key="2">
    <source>
        <dbReference type="EMBL" id="KAF3437507.1"/>
    </source>
</evidence>
<dbReference type="PANTHER" id="PTHR47186">
    <property type="entry name" value="LEUCINE-RICH REPEAT-CONTAINING PROTEIN 57"/>
    <property type="match status" value="1"/>
</dbReference>
<dbReference type="Proteomes" id="UP000796880">
    <property type="component" value="Unassembled WGS sequence"/>
</dbReference>
<keyword evidence="3" id="KW-1185">Reference proteome</keyword>
<comment type="caution">
    <text evidence="2">The sequence shown here is derived from an EMBL/GenBank/DDBJ whole genome shotgun (WGS) entry which is preliminary data.</text>
</comment>
<evidence type="ECO:0000313" key="3">
    <source>
        <dbReference type="Proteomes" id="UP000796880"/>
    </source>
</evidence>
<accession>A0A8K0DU35</accession>
<dbReference type="OrthoDB" id="37484at2759"/>
<dbReference type="SUPFAM" id="SSF52058">
    <property type="entry name" value="L domain-like"/>
    <property type="match status" value="1"/>
</dbReference>
<dbReference type="Gene3D" id="3.80.10.10">
    <property type="entry name" value="Ribonuclease Inhibitor"/>
    <property type="match status" value="1"/>
</dbReference>
<sequence>MPQQIGDMRELRTLSAFVVGKGKDHDWCNIRKLGQLHNIHGGLRISRLENVIDTGDVLEVNLKEKKHIIGLTLHWRNEAEDLQKEREVLEGLEPKKNVEILAIQGYGGTGFPNWVQFGPCSQLVQLFLYNCGNFAELPSLGHLPNLKGLGIGGFGLVERIGDEFCSVRNPFRCLEGLTFLYMPNWKEWSFVDAGEGGVFPLLQSLRLYECPKLNGGCLPDYIPSLVKLYIY</sequence>
<name>A0A8K0DU35_9ROSA</name>
<feature type="domain" description="R13L1/DRL21-like LRR repeat region" evidence="1">
    <location>
        <begin position="30"/>
        <end position="153"/>
    </location>
</feature>
<dbReference type="InterPro" id="IPR056789">
    <property type="entry name" value="LRR_R13L1-DRL21"/>
</dbReference>
<gene>
    <name evidence="2" type="ORF">FNV43_RR20261</name>
</gene>
<protein>
    <recommendedName>
        <fullName evidence="1">R13L1/DRL21-like LRR repeat region domain-containing protein</fullName>
    </recommendedName>
</protein>
<dbReference type="InterPro" id="IPR032675">
    <property type="entry name" value="LRR_dom_sf"/>
</dbReference>
<dbReference type="PANTHER" id="PTHR47186:SF42">
    <property type="entry name" value="DISEASE RESISTANCE RPP13-LIKE PROTEIN 1"/>
    <property type="match status" value="1"/>
</dbReference>
<evidence type="ECO:0000259" key="1">
    <source>
        <dbReference type="Pfam" id="PF25019"/>
    </source>
</evidence>
<reference evidence="2" key="1">
    <citation type="submission" date="2020-03" db="EMBL/GenBank/DDBJ databases">
        <title>A high-quality chromosome-level genome assembly of a woody plant with both climbing and erect habits, Rhamnella rubrinervis.</title>
        <authorList>
            <person name="Lu Z."/>
            <person name="Yang Y."/>
            <person name="Zhu X."/>
            <person name="Sun Y."/>
        </authorList>
    </citation>
    <scope>NUCLEOTIDE SEQUENCE</scope>
    <source>
        <strain evidence="2">BYM</strain>
        <tissue evidence="2">Leaf</tissue>
    </source>
</reference>
<dbReference type="AlphaFoldDB" id="A0A8K0DU35"/>
<dbReference type="EMBL" id="VOIH02000009">
    <property type="protein sequence ID" value="KAF3437507.1"/>
    <property type="molecule type" value="Genomic_DNA"/>
</dbReference>
<organism evidence="2 3">
    <name type="scientific">Rhamnella rubrinervis</name>
    <dbReference type="NCBI Taxonomy" id="2594499"/>
    <lineage>
        <taxon>Eukaryota</taxon>
        <taxon>Viridiplantae</taxon>
        <taxon>Streptophyta</taxon>
        <taxon>Embryophyta</taxon>
        <taxon>Tracheophyta</taxon>
        <taxon>Spermatophyta</taxon>
        <taxon>Magnoliopsida</taxon>
        <taxon>eudicotyledons</taxon>
        <taxon>Gunneridae</taxon>
        <taxon>Pentapetalae</taxon>
        <taxon>rosids</taxon>
        <taxon>fabids</taxon>
        <taxon>Rosales</taxon>
        <taxon>Rhamnaceae</taxon>
        <taxon>rhamnoid group</taxon>
        <taxon>Rhamneae</taxon>
        <taxon>Rhamnella</taxon>
    </lineage>
</organism>
<proteinExistence type="predicted"/>